<feature type="transmembrane region" description="Helical" evidence="5">
    <location>
        <begin position="56"/>
        <end position="75"/>
    </location>
</feature>
<dbReference type="EMBL" id="KQ964434">
    <property type="protein sequence ID" value="KXN73613.1"/>
    <property type="molecule type" value="Genomic_DNA"/>
</dbReference>
<proteinExistence type="predicted"/>
<evidence type="ECO:0008006" key="8">
    <source>
        <dbReference type="Google" id="ProtNLM"/>
    </source>
</evidence>
<dbReference type="Proteomes" id="UP000070444">
    <property type="component" value="Unassembled WGS sequence"/>
</dbReference>
<dbReference type="GO" id="GO:0016020">
    <property type="term" value="C:membrane"/>
    <property type="evidence" value="ECO:0007669"/>
    <property type="project" value="UniProtKB-SubCell"/>
</dbReference>
<evidence type="ECO:0000256" key="1">
    <source>
        <dbReference type="ARBA" id="ARBA00004141"/>
    </source>
</evidence>
<accession>A0A137PF37</accession>
<organism evidence="6 7">
    <name type="scientific">Conidiobolus coronatus (strain ATCC 28846 / CBS 209.66 / NRRL 28638)</name>
    <name type="common">Delacroixia coronata</name>
    <dbReference type="NCBI Taxonomy" id="796925"/>
    <lineage>
        <taxon>Eukaryota</taxon>
        <taxon>Fungi</taxon>
        <taxon>Fungi incertae sedis</taxon>
        <taxon>Zoopagomycota</taxon>
        <taxon>Entomophthoromycotina</taxon>
        <taxon>Entomophthoromycetes</taxon>
        <taxon>Entomophthorales</taxon>
        <taxon>Ancylistaceae</taxon>
        <taxon>Conidiobolus</taxon>
    </lineage>
</organism>
<evidence type="ECO:0000313" key="7">
    <source>
        <dbReference type="Proteomes" id="UP000070444"/>
    </source>
</evidence>
<dbReference type="GO" id="GO:0046873">
    <property type="term" value="F:metal ion transmembrane transporter activity"/>
    <property type="evidence" value="ECO:0007669"/>
    <property type="project" value="InterPro"/>
</dbReference>
<protein>
    <recommendedName>
        <fullName evidence="8">Zinc/iron permease</fullName>
    </recommendedName>
</protein>
<dbReference type="Pfam" id="PF02535">
    <property type="entry name" value="Zip"/>
    <property type="match status" value="1"/>
</dbReference>
<keyword evidence="3 5" id="KW-1133">Transmembrane helix</keyword>
<evidence type="ECO:0000313" key="6">
    <source>
        <dbReference type="EMBL" id="KXN73613.1"/>
    </source>
</evidence>
<keyword evidence="7" id="KW-1185">Reference proteome</keyword>
<feature type="transmembrane region" description="Helical" evidence="5">
    <location>
        <begin position="29"/>
        <end position="49"/>
    </location>
</feature>
<dbReference type="AlphaFoldDB" id="A0A137PF37"/>
<reference evidence="6 7" key="1">
    <citation type="journal article" date="2015" name="Genome Biol. Evol.">
        <title>Phylogenomic analyses indicate that early fungi evolved digesting cell walls of algal ancestors of land plants.</title>
        <authorList>
            <person name="Chang Y."/>
            <person name="Wang S."/>
            <person name="Sekimoto S."/>
            <person name="Aerts A.L."/>
            <person name="Choi C."/>
            <person name="Clum A."/>
            <person name="LaButti K.M."/>
            <person name="Lindquist E.A."/>
            <person name="Yee Ngan C."/>
            <person name="Ohm R.A."/>
            <person name="Salamov A.A."/>
            <person name="Grigoriev I.V."/>
            <person name="Spatafora J.W."/>
            <person name="Berbee M.L."/>
        </authorList>
    </citation>
    <scope>NUCLEOTIDE SEQUENCE [LARGE SCALE GENOMIC DNA]</scope>
    <source>
        <strain evidence="6 7">NRRL 28638</strain>
    </source>
</reference>
<keyword evidence="2 5" id="KW-0812">Transmembrane</keyword>
<evidence type="ECO:0000256" key="4">
    <source>
        <dbReference type="ARBA" id="ARBA00023136"/>
    </source>
</evidence>
<comment type="subcellular location">
    <subcellularLocation>
        <location evidence="1">Membrane</location>
        <topology evidence="1">Multi-pass membrane protein</topology>
    </subcellularLocation>
</comment>
<sequence length="115" mass="12913">MFTIALSLHKLPEGIMISVPVYYGYKSKWKAIVACLICTLVPQLIGALLGWASTKLVYDSFITGVMFLVATTILSETTFQEVIPMAQNYDPKDKYTTNWILIGIVLFLFLKNSVE</sequence>
<evidence type="ECO:0000256" key="2">
    <source>
        <dbReference type="ARBA" id="ARBA00022692"/>
    </source>
</evidence>
<name>A0A137PF37_CONC2</name>
<dbReference type="OrthoDB" id="262547at2759"/>
<dbReference type="InterPro" id="IPR003689">
    <property type="entry name" value="ZIP"/>
</dbReference>
<gene>
    <name evidence="6" type="ORF">CONCODRAFT_3430</name>
</gene>
<evidence type="ECO:0000256" key="5">
    <source>
        <dbReference type="SAM" id="Phobius"/>
    </source>
</evidence>
<feature type="transmembrane region" description="Helical" evidence="5">
    <location>
        <begin position="95"/>
        <end position="114"/>
    </location>
</feature>
<keyword evidence="4 5" id="KW-0472">Membrane</keyword>
<evidence type="ECO:0000256" key="3">
    <source>
        <dbReference type="ARBA" id="ARBA00022989"/>
    </source>
</evidence>